<dbReference type="InterPro" id="IPR006626">
    <property type="entry name" value="PbH1"/>
</dbReference>
<dbReference type="InterPro" id="IPR051465">
    <property type="entry name" value="Cell_Envelope_Struct_Comp"/>
</dbReference>
<dbReference type="EMBL" id="FXUF01000005">
    <property type="protein sequence ID" value="SMP55245.1"/>
    <property type="molecule type" value="Genomic_DNA"/>
</dbReference>
<dbReference type="Gene3D" id="2.160.20.10">
    <property type="entry name" value="Single-stranded right-handed beta-helix, Pectin lyase-like"/>
    <property type="match status" value="1"/>
</dbReference>
<gene>
    <name evidence="4" type="ORF">SAMN06296020_105227</name>
</gene>
<dbReference type="InterPro" id="IPR012334">
    <property type="entry name" value="Pectin_lyas_fold"/>
</dbReference>
<evidence type="ECO:0000313" key="4">
    <source>
        <dbReference type="EMBL" id="SMP55245.1"/>
    </source>
</evidence>
<feature type="domain" description="SLH" evidence="3">
    <location>
        <begin position="731"/>
        <end position="794"/>
    </location>
</feature>
<reference evidence="4" key="1">
    <citation type="submission" date="2017-05" db="EMBL/GenBank/DDBJ databases">
        <authorList>
            <person name="Varghese N."/>
            <person name="Submissions S."/>
        </authorList>
    </citation>
    <scope>NUCLEOTIDE SEQUENCE</scope>
    <source>
        <strain evidence="4">Su22</strain>
    </source>
</reference>
<dbReference type="PANTHER" id="PTHR43308">
    <property type="entry name" value="OUTER MEMBRANE PROTEIN ALPHA-RELATED"/>
    <property type="match status" value="1"/>
</dbReference>
<feature type="region of interest" description="Disordered" evidence="2">
    <location>
        <begin position="502"/>
        <end position="521"/>
    </location>
</feature>
<dbReference type="RefSeq" id="WP_283409142.1">
    <property type="nucleotide sequence ID" value="NZ_FXUF01000005.1"/>
</dbReference>
<dbReference type="InterPro" id="IPR059226">
    <property type="entry name" value="Choice_anch_Q_dom"/>
</dbReference>
<dbReference type="InterPro" id="IPR001119">
    <property type="entry name" value="SLH_dom"/>
</dbReference>
<dbReference type="SUPFAM" id="SSF51126">
    <property type="entry name" value="Pectin lyase-like"/>
    <property type="match status" value="1"/>
</dbReference>
<dbReference type="PANTHER" id="PTHR43308:SF5">
    <property type="entry name" value="S-LAYER PROTEIN _ PEPTIDOGLYCAN ENDO-BETA-N-ACETYLGLUCOSAMINIDASE"/>
    <property type="match status" value="1"/>
</dbReference>
<proteinExistence type="predicted"/>
<dbReference type="SMART" id="SM00710">
    <property type="entry name" value="PbH1"/>
    <property type="match status" value="3"/>
</dbReference>
<evidence type="ECO:0000313" key="5">
    <source>
        <dbReference type="Proteomes" id="UP001158066"/>
    </source>
</evidence>
<organism evidence="4 5">
    <name type="scientific">Anoxynatronum buryatiense</name>
    <dbReference type="NCBI Taxonomy" id="489973"/>
    <lineage>
        <taxon>Bacteria</taxon>
        <taxon>Bacillati</taxon>
        <taxon>Bacillota</taxon>
        <taxon>Clostridia</taxon>
        <taxon>Eubacteriales</taxon>
        <taxon>Clostridiaceae</taxon>
        <taxon>Anoxynatronum</taxon>
    </lineage>
</organism>
<accession>A0AA45WVU4</accession>
<dbReference type="InterPro" id="IPR039448">
    <property type="entry name" value="Beta_helix"/>
</dbReference>
<evidence type="ECO:0000256" key="1">
    <source>
        <dbReference type="ARBA" id="ARBA00022737"/>
    </source>
</evidence>
<feature type="domain" description="SLH" evidence="3">
    <location>
        <begin position="673"/>
        <end position="730"/>
    </location>
</feature>
<dbReference type="Proteomes" id="UP001158066">
    <property type="component" value="Unassembled WGS sequence"/>
</dbReference>
<dbReference type="PROSITE" id="PS51272">
    <property type="entry name" value="SLH"/>
    <property type="match status" value="3"/>
</dbReference>
<comment type="caution">
    <text evidence="4">The sequence shown here is derived from an EMBL/GenBank/DDBJ whole genome shotgun (WGS) entry which is preliminary data.</text>
</comment>
<dbReference type="NCBIfam" id="NF041518">
    <property type="entry name" value="choice_anch_Q"/>
    <property type="match status" value="1"/>
</dbReference>
<dbReference type="AlphaFoldDB" id="A0AA45WVU4"/>
<dbReference type="Pfam" id="PF13229">
    <property type="entry name" value="Beta_helix"/>
    <property type="match status" value="1"/>
</dbReference>
<name>A0AA45WVU4_9CLOT</name>
<evidence type="ECO:0000256" key="2">
    <source>
        <dbReference type="SAM" id="MobiDB-lite"/>
    </source>
</evidence>
<evidence type="ECO:0000259" key="3">
    <source>
        <dbReference type="PROSITE" id="PS51272"/>
    </source>
</evidence>
<keyword evidence="1" id="KW-0677">Repeat</keyword>
<dbReference type="InterPro" id="IPR011050">
    <property type="entry name" value="Pectin_lyase_fold/virulence"/>
</dbReference>
<dbReference type="Pfam" id="PF00395">
    <property type="entry name" value="SLH"/>
    <property type="match status" value="3"/>
</dbReference>
<feature type="compositionally biased region" description="Polar residues" evidence="2">
    <location>
        <begin position="504"/>
        <end position="520"/>
    </location>
</feature>
<protein>
    <submittedName>
        <fullName evidence="4">Polymorphic outer membrane protein repeat-containing protein</fullName>
    </submittedName>
</protein>
<feature type="domain" description="SLH" evidence="3">
    <location>
        <begin position="795"/>
        <end position="846"/>
    </location>
</feature>
<keyword evidence="5" id="KW-1185">Reference proteome</keyword>
<sequence>MRLRIKIFLIVAFLIMPIFTCIQPVSAISFTVTNLNDSGAGSLRQAIADAADGDTILFQSGLNGTITLTSELFINKTLTIDGGDSTITISGNNACRVIKYQPTFTGDLTLKNLTLADGFADSGAGMEGPGNLNLINCTFNNNSAANSGGALFIFGSTSSIINCNFNNNSATNDGSAIYVVSSHPTITNCTFSNNSSAANLGTIWLNASNPTITNCIIWNNSGGSIRSGGSTATVKNSIIEGGYGGSDNMDVDPLLGTLGDYGGPVKTIPLLPGSPAIDAGTSTGAPSTDARGLDRVGLYDIGAFESQGFTFGSHTGTPQAAFINTEFTAPLALTIVSNDPLAPVEGGKAVFTAPSSGAGCTFDLNPTAIGVGGLASVNATANSTIGTYSVTASVYGVGSLPFSLTNEAHIADLMAIPGVTVPIKNQIPVTSIPETQQYTGIVTWNPADNPFKSSTVYTATIILTPKAGYTLTGVSENFFTVSGAEQVTNAVDSGVVTAVFPVTSGDSNNQGESSNDQSGSLPGHLISPNGSILEAFGAKFDIPPKAVNAQCRGAIEVFGSDKFAAPDSSFILGKIIKLTVNPPGNFLKPVIATLPFNQSAVDLEKSTLSIYRYDEKLHEWIELDHVMVDEKKGTVSGETQKTGYFAVITVEKKAILPANPILPDTNVPVPTDIEVPVLTDINHHWAEESINCLVNMNAVGGYPDNTFRPENHITRSEFVTILVKAFHLKGEHEILFDDTTDHWAKDYIAIATAHGIVQGYNGQEFGPDDLITREQMAVMIVKAAKLTAAIGELTFSDRADINTWATNWVIAATHNNLMSGYLDNTFRPSGIATRAEAATVICKALK</sequence>